<dbReference type="EMBL" id="QXGE01004813">
    <property type="protein sequence ID" value="KAE9269377.1"/>
    <property type="molecule type" value="Genomic_DNA"/>
</dbReference>
<name>A0A6A3VH67_9STRA</name>
<evidence type="ECO:0000313" key="5">
    <source>
        <dbReference type="EMBL" id="KAE9175841.1"/>
    </source>
</evidence>
<dbReference type="AlphaFoldDB" id="A0A6A3VH67"/>
<gene>
    <name evidence="6" type="ORF">PF001_g29250</name>
    <name evidence="5" type="ORF">PF002_g28685</name>
    <name evidence="4" type="ORF">PF005_g29586</name>
    <name evidence="3" type="ORF">PF006_g29301</name>
    <name evidence="2" type="ORF">PF007_g29450</name>
    <name evidence="1" type="ORF">PF009_g29975</name>
</gene>
<proteinExistence type="predicted"/>
<dbReference type="EMBL" id="QXGA01004816">
    <property type="protein sequence ID" value="KAE9070721.1"/>
    <property type="molecule type" value="Genomic_DNA"/>
</dbReference>
<dbReference type="Proteomes" id="UP000437068">
    <property type="component" value="Unassembled WGS sequence"/>
</dbReference>
<dbReference type="EMBL" id="QXGF01004479">
    <property type="protein sequence ID" value="KAE8919721.1"/>
    <property type="molecule type" value="Genomic_DNA"/>
</dbReference>
<evidence type="ECO:0000313" key="9">
    <source>
        <dbReference type="Proteomes" id="UP000437068"/>
    </source>
</evidence>
<evidence type="ECO:0000313" key="12">
    <source>
        <dbReference type="Proteomes" id="UP000441208"/>
    </source>
</evidence>
<evidence type="ECO:0000313" key="11">
    <source>
        <dbReference type="Proteomes" id="UP000440732"/>
    </source>
</evidence>
<dbReference type="EMBL" id="QXFZ01004576">
    <property type="protein sequence ID" value="KAE9063745.1"/>
    <property type="molecule type" value="Genomic_DNA"/>
</dbReference>
<evidence type="ECO:0000313" key="6">
    <source>
        <dbReference type="EMBL" id="KAE9269377.1"/>
    </source>
</evidence>
<accession>A0A6A3VH67</accession>
<sequence>MARRHQWPSGHIPRQFVRSVGAAPLLSGVPCVTRSLGTPKPSAAPPQASFATSTIAALAQRSEIHAGVLPRYCCGPL</sequence>
<dbReference type="Proteomes" id="UP000433483">
    <property type="component" value="Unassembled WGS sequence"/>
</dbReference>
<dbReference type="EMBL" id="QXGD01003609">
    <property type="protein sequence ID" value="KAE9175841.1"/>
    <property type="molecule type" value="Genomic_DNA"/>
</dbReference>
<evidence type="ECO:0000313" key="3">
    <source>
        <dbReference type="EMBL" id="KAE9070721.1"/>
    </source>
</evidence>
<dbReference type="EMBL" id="QXGB01004647">
    <property type="protein sequence ID" value="KAE9165476.1"/>
    <property type="molecule type" value="Genomic_DNA"/>
</dbReference>
<evidence type="ECO:0000313" key="2">
    <source>
        <dbReference type="EMBL" id="KAE9063745.1"/>
    </source>
</evidence>
<comment type="caution">
    <text evidence="4">The sequence shown here is derived from an EMBL/GenBank/DDBJ whole genome shotgun (WGS) entry which is preliminary data.</text>
</comment>
<dbReference type="Proteomes" id="UP000440732">
    <property type="component" value="Unassembled WGS sequence"/>
</dbReference>
<keyword evidence="8" id="KW-1185">Reference proteome</keyword>
<evidence type="ECO:0000313" key="10">
    <source>
        <dbReference type="Proteomes" id="UP000440367"/>
    </source>
</evidence>
<evidence type="ECO:0000313" key="7">
    <source>
        <dbReference type="Proteomes" id="UP000429523"/>
    </source>
</evidence>
<dbReference type="Proteomes" id="UP000429523">
    <property type="component" value="Unassembled WGS sequence"/>
</dbReference>
<reference evidence="7 8" key="1">
    <citation type="submission" date="2018-08" db="EMBL/GenBank/DDBJ databases">
        <title>Genomic investigation of the strawberry pathogen Phytophthora fragariae indicates pathogenicity is determined by transcriptional variation in three key races.</title>
        <authorList>
            <person name="Adams T.M."/>
            <person name="Armitage A.D."/>
            <person name="Sobczyk M.K."/>
            <person name="Bates H.J."/>
            <person name="Dunwell J.M."/>
            <person name="Nellist C.F."/>
            <person name="Harrison R.J."/>
        </authorList>
    </citation>
    <scope>NUCLEOTIDE SEQUENCE [LARGE SCALE GENOMIC DNA]</scope>
    <source>
        <strain evidence="6 9">A4</strain>
        <strain evidence="5 10">BC-1</strain>
        <strain evidence="4 8">NOV-27</strain>
        <strain evidence="3 11">NOV-5</strain>
        <strain evidence="2 12">NOV-71</strain>
        <strain evidence="1 7">NOV-9</strain>
    </source>
</reference>
<dbReference type="Proteomes" id="UP000441208">
    <property type="component" value="Unassembled WGS sequence"/>
</dbReference>
<protein>
    <submittedName>
        <fullName evidence="4">Uncharacterized protein</fullName>
    </submittedName>
</protein>
<organism evidence="4 8">
    <name type="scientific">Phytophthora fragariae</name>
    <dbReference type="NCBI Taxonomy" id="53985"/>
    <lineage>
        <taxon>Eukaryota</taxon>
        <taxon>Sar</taxon>
        <taxon>Stramenopiles</taxon>
        <taxon>Oomycota</taxon>
        <taxon>Peronosporomycetes</taxon>
        <taxon>Peronosporales</taxon>
        <taxon>Peronosporaceae</taxon>
        <taxon>Phytophthora</taxon>
    </lineage>
</organism>
<evidence type="ECO:0000313" key="4">
    <source>
        <dbReference type="EMBL" id="KAE9165476.1"/>
    </source>
</evidence>
<dbReference type="Proteomes" id="UP000440367">
    <property type="component" value="Unassembled WGS sequence"/>
</dbReference>
<evidence type="ECO:0000313" key="8">
    <source>
        <dbReference type="Proteomes" id="UP000433483"/>
    </source>
</evidence>
<evidence type="ECO:0000313" key="1">
    <source>
        <dbReference type="EMBL" id="KAE8919721.1"/>
    </source>
</evidence>